<sequence length="426" mass="45307">MRSLLNATAVAALADERVDWRFKGLPAAWAGETVAHICAGAPDLFDAGPLGPVCVLSAEALSHNLATMAGWCERHGVDLAPHGKTHMSVQLLARQFDAGACAVTAATISQVRAYRAFGVREVVLANELVDAAGLAWLAAELDGDPDFRLICWVDSVRGVALMTEALHAAGARRAVDVCVELGAAGTRTGCRDDVTADAVAAAAVASPRLRLVGVAGYEAALGHDVSADGAARVHDYLTWVRAVGVRLAPLCEGPDVIVTAGGSTYFDLVAETLAGDWRTILRSGAYLTNDDGLYLRTSPLTRPGAQPGGFVAAMHVWAQVCSRPEAGLALLTMGRRDVSFDQDMPVPQRLRRGRGWVDDALVGCEVVKLNDQHAFLRLSPAAEQVVEVGSWISFGVSHPCTVFDKWQLIPVLDEHGRVTDLVRTFF</sequence>
<protein>
    <submittedName>
        <fullName evidence="4">Alanine racemase domain protein</fullName>
    </submittedName>
</protein>
<dbReference type="InterPro" id="IPR001608">
    <property type="entry name" value="Ala_racemase_N"/>
</dbReference>
<dbReference type="Gene3D" id="3.20.20.10">
    <property type="entry name" value="Alanine racemase"/>
    <property type="match status" value="1"/>
</dbReference>
<comment type="similarity">
    <text evidence="1">Belongs to the DSD1 family.</text>
</comment>
<dbReference type="PANTHER" id="PTHR28004">
    <property type="entry name" value="ZGC:162816-RELATED"/>
    <property type="match status" value="1"/>
</dbReference>
<dbReference type="InterPro" id="IPR026956">
    <property type="entry name" value="D-ser_dehydrat-like_dom"/>
</dbReference>
<organism evidence="4">
    <name type="scientific">uncultured Mycobacterium sp</name>
    <dbReference type="NCBI Taxonomy" id="171292"/>
    <lineage>
        <taxon>Bacteria</taxon>
        <taxon>Bacillati</taxon>
        <taxon>Actinomycetota</taxon>
        <taxon>Actinomycetes</taxon>
        <taxon>Mycobacteriales</taxon>
        <taxon>Mycobacteriaceae</taxon>
        <taxon>Mycobacterium</taxon>
        <taxon>environmental samples</taxon>
    </lineage>
</organism>
<evidence type="ECO:0000256" key="2">
    <source>
        <dbReference type="ARBA" id="ARBA00023239"/>
    </source>
</evidence>
<dbReference type="InterPro" id="IPR042208">
    <property type="entry name" value="D-ser_dehydrat-like_sf"/>
</dbReference>
<dbReference type="PANTHER" id="PTHR28004:SF8">
    <property type="entry name" value="D-SERINE DEAMINASE"/>
    <property type="match status" value="1"/>
</dbReference>
<dbReference type="InterPro" id="IPR029066">
    <property type="entry name" value="PLP-binding_barrel"/>
</dbReference>
<dbReference type="SUPFAM" id="SSF51419">
    <property type="entry name" value="PLP-binding barrel"/>
    <property type="match status" value="1"/>
</dbReference>
<dbReference type="Pfam" id="PF14031">
    <property type="entry name" value="D-ser_dehydrat"/>
    <property type="match status" value="1"/>
</dbReference>
<dbReference type="EMBL" id="FLQS01000012">
    <property type="protein sequence ID" value="SBS74855.1"/>
    <property type="molecule type" value="Genomic_DNA"/>
</dbReference>
<accession>A0A1Y5P824</accession>
<name>A0A1Y5P824_9MYCO</name>
<evidence type="ECO:0000313" key="4">
    <source>
        <dbReference type="EMBL" id="SBS74855.1"/>
    </source>
</evidence>
<dbReference type="GO" id="GO:0016829">
    <property type="term" value="F:lyase activity"/>
    <property type="evidence" value="ECO:0007669"/>
    <property type="project" value="UniProtKB-KW"/>
</dbReference>
<proteinExistence type="inferred from homology"/>
<dbReference type="SMART" id="SM01119">
    <property type="entry name" value="D-ser_dehydrat"/>
    <property type="match status" value="1"/>
</dbReference>
<dbReference type="InterPro" id="IPR051466">
    <property type="entry name" value="D-amino_acid_metab_enzyme"/>
</dbReference>
<keyword evidence="2" id="KW-0456">Lyase</keyword>
<dbReference type="Pfam" id="PF01168">
    <property type="entry name" value="Ala_racemase_N"/>
    <property type="match status" value="1"/>
</dbReference>
<gene>
    <name evidence="4" type="ORF">MHPYR_20248</name>
</gene>
<evidence type="ECO:0000256" key="1">
    <source>
        <dbReference type="ARBA" id="ARBA00005323"/>
    </source>
</evidence>
<reference evidence="4" key="1">
    <citation type="submission" date="2016-03" db="EMBL/GenBank/DDBJ databases">
        <authorList>
            <person name="Ploux O."/>
        </authorList>
    </citation>
    <scope>NUCLEOTIDE SEQUENCE</scope>
    <source>
        <strain evidence="4">UC10</strain>
    </source>
</reference>
<evidence type="ECO:0000259" key="3">
    <source>
        <dbReference type="SMART" id="SM01119"/>
    </source>
</evidence>
<dbReference type="Gene3D" id="2.40.37.20">
    <property type="entry name" value="D-serine dehydratase-like domain"/>
    <property type="match status" value="1"/>
</dbReference>
<feature type="domain" description="D-serine dehydratase-like" evidence="3">
    <location>
        <begin position="313"/>
        <end position="413"/>
    </location>
</feature>
<dbReference type="AlphaFoldDB" id="A0A1Y5P824"/>